<evidence type="ECO:0000256" key="1">
    <source>
        <dbReference type="ARBA" id="ARBA00004286"/>
    </source>
</evidence>
<feature type="region of interest" description="Disordered" evidence="11">
    <location>
        <begin position="1"/>
        <end position="79"/>
    </location>
</feature>
<comment type="caution">
    <text evidence="12">The sequence shown here is derived from an EMBL/GenBank/DDBJ whole genome shotgun (WGS) entry which is preliminary data.</text>
</comment>
<dbReference type="Proteomes" id="UP000770661">
    <property type="component" value="Unassembled WGS sequence"/>
</dbReference>
<dbReference type="PANTHER" id="PTHR13108:SF9">
    <property type="entry name" value="CONDENSIN COMPLEX SUBUNIT 2"/>
    <property type="match status" value="1"/>
</dbReference>
<dbReference type="GO" id="GO:0051301">
    <property type="term" value="P:cell division"/>
    <property type="evidence" value="ECO:0007669"/>
    <property type="project" value="UniProtKB-KW"/>
</dbReference>
<dbReference type="GO" id="GO:0003682">
    <property type="term" value="F:chromatin binding"/>
    <property type="evidence" value="ECO:0007669"/>
    <property type="project" value="TreeGrafter"/>
</dbReference>
<reference evidence="12" key="1">
    <citation type="submission" date="2020-07" db="EMBL/GenBank/DDBJ databases">
        <title>The High-quality genome of the commercially important snow crab, Chionoecetes opilio.</title>
        <authorList>
            <person name="Jeong J.-H."/>
            <person name="Ryu S."/>
        </authorList>
    </citation>
    <scope>NUCLEOTIDE SEQUENCE</scope>
    <source>
        <strain evidence="12">MADBK_172401_WGS</strain>
        <tissue evidence="12">Digestive gland</tissue>
    </source>
</reference>
<dbReference type="GO" id="GO:0005737">
    <property type="term" value="C:cytoplasm"/>
    <property type="evidence" value="ECO:0007669"/>
    <property type="project" value="UniProtKB-SubCell"/>
</dbReference>
<dbReference type="OrthoDB" id="362021at2759"/>
<dbReference type="PANTHER" id="PTHR13108">
    <property type="entry name" value="CONDENSIN COMPLEX SUBUNIT 2"/>
    <property type="match status" value="1"/>
</dbReference>
<evidence type="ECO:0000313" key="12">
    <source>
        <dbReference type="EMBL" id="KAG0718878.1"/>
    </source>
</evidence>
<evidence type="ECO:0000256" key="4">
    <source>
        <dbReference type="ARBA" id="ARBA00016065"/>
    </source>
</evidence>
<gene>
    <name evidence="12" type="primary">NCAPH_0</name>
    <name evidence="12" type="ORF">GWK47_051645</name>
</gene>
<evidence type="ECO:0000256" key="8">
    <source>
        <dbReference type="ARBA" id="ARBA00022776"/>
    </source>
</evidence>
<proteinExistence type="inferred from homology"/>
<name>A0A8J5CC22_CHIOP</name>
<dbReference type="EMBL" id="JACEEZ010015376">
    <property type="protein sequence ID" value="KAG0718878.1"/>
    <property type="molecule type" value="Genomic_DNA"/>
</dbReference>
<protein>
    <recommendedName>
        <fullName evidence="4">Condensin complex subunit 2</fullName>
    </recommendedName>
</protein>
<evidence type="ECO:0000313" key="13">
    <source>
        <dbReference type="Proteomes" id="UP000770661"/>
    </source>
</evidence>
<dbReference type="AlphaFoldDB" id="A0A8J5CC22"/>
<feature type="compositionally biased region" description="Polar residues" evidence="11">
    <location>
        <begin position="1"/>
        <end position="17"/>
    </location>
</feature>
<keyword evidence="7" id="KW-0132">Cell division</keyword>
<organism evidence="12 13">
    <name type="scientific">Chionoecetes opilio</name>
    <name type="common">Atlantic snow crab</name>
    <name type="synonym">Cancer opilio</name>
    <dbReference type="NCBI Taxonomy" id="41210"/>
    <lineage>
        <taxon>Eukaryota</taxon>
        <taxon>Metazoa</taxon>
        <taxon>Ecdysozoa</taxon>
        <taxon>Arthropoda</taxon>
        <taxon>Crustacea</taxon>
        <taxon>Multicrustacea</taxon>
        <taxon>Malacostraca</taxon>
        <taxon>Eumalacostraca</taxon>
        <taxon>Eucarida</taxon>
        <taxon>Decapoda</taxon>
        <taxon>Pleocyemata</taxon>
        <taxon>Brachyura</taxon>
        <taxon>Eubrachyura</taxon>
        <taxon>Majoidea</taxon>
        <taxon>Majidae</taxon>
        <taxon>Chionoecetes</taxon>
    </lineage>
</organism>
<sequence length="181" mass="20679">MKRSGRASTSFTLSPSKRLSILAADSPRSRRQSMADTSRGADHVFLDVGENNDEKEKKQRQLNRLQQQIQSKTFSPTTITTDRRKSVNTTSALTIQQLTEHYSKCIQLSTENKINVNNAFKLQLIDYMSEMLHRRDSEMEDFQVSLIGTLTPSRPDLSFAIKNCMLSSHKITKSHLIYQII</sequence>
<evidence type="ECO:0000256" key="6">
    <source>
        <dbReference type="ARBA" id="ARBA00022490"/>
    </source>
</evidence>
<evidence type="ECO:0000256" key="5">
    <source>
        <dbReference type="ARBA" id="ARBA00022454"/>
    </source>
</evidence>
<dbReference type="InterPro" id="IPR022816">
    <property type="entry name" value="Condensin_barren_su2"/>
</dbReference>
<evidence type="ECO:0000256" key="9">
    <source>
        <dbReference type="ARBA" id="ARBA00023067"/>
    </source>
</evidence>
<keyword evidence="6" id="KW-0963">Cytoplasm</keyword>
<evidence type="ECO:0000256" key="10">
    <source>
        <dbReference type="ARBA" id="ARBA00023306"/>
    </source>
</evidence>
<keyword evidence="13" id="KW-1185">Reference proteome</keyword>
<keyword evidence="5" id="KW-0158">Chromosome</keyword>
<keyword evidence="10" id="KW-0131">Cell cycle</keyword>
<evidence type="ECO:0000256" key="3">
    <source>
        <dbReference type="ARBA" id="ARBA00009471"/>
    </source>
</evidence>
<accession>A0A8J5CC22</accession>
<evidence type="ECO:0000256" key="2">
    <source>
        <dbReference type="ARBA" id="ARBA00004496"/>
    </source>
</evidence>
<comment type="similarity">
    <text evidence="3">Belongs to the CND2 (condensin subunit 2) family.</text>
</comment>
<keyword evidence="9" id="KW-0226">DNA condensation</keyword>
<dbReference type="Pfam" id="PF05786">
    <property type="entry name" value="Cnd2"/>
    <property type="match status" value="1"/>
</dbReference>
<keyword evidence="8" id="KW-0498">Mitosis</keyword>
<dbReference type="GO" id="GO:0000796">
    <property type="term" value="C:condensin complex"/>
    <property type="evidence" value="ECO:0007669"/>
    <property type="project" value="InterPro"/>
</dbReference>
<evidence type="ECO:0000256" key="7">
    <source>
        <dbReference type="ARBA" id="ARBA00022618"/>
    </source>
</evidence>
<comment type="subcellular location">
    <subcellularLocation>
        <location evidence="1">Chromosome</location>
    </subcellularLocation>
    <subcellularLocation>
        <location evidence="2">Cytoplasm</location>
    </subcellularLocation>
</comment>
<evidence type="ECO:0000256" key="11">
    <source>
        <dbReference type="SAM" id="MobiDB-lite"/>
    </source>
</evidence>
<dbReference type="GO" id="GO:0007076">
    <property type="term" value="P:mitotic chromosome condensation"/>
    <property type="evidence" value="ECO:0007669"/>
    <property type="project" value="InterPro"/>
</dbReference>